<dbReference type="GO" id="GO:0008270">
    <property type="term" value="F:zinc ion binding"/>
    <property type="evidence" value="ECO:0007669"/>
    <property type="project" value="UniProtKB-KW"/>
</dbReference>
<dbReference type="InterPro" id="IPR026811">
    <property type="entry name" value="CIZ1"/>
</dbReference>
<dbReference type="SMART" id="SM00355">
    <property type="entry name" value="ZnF_C2H2"/>
    <property type="match status" value="3"/>
</dbReference>
<dbReference type="GO" id="GO:0005634">
    <property type="term" value="C:nucleus"/>
    <property type="evidence" value="ECO:0007669"/>
    <property type="project" value="UniProtKB-SubCell"/>
</dbReference>
<dbReference type="PROSITE" id="PS50171">
    <property type="entry name" value="ZF_MATRIN"/>
    <property type="match status" value="1"/>
</dbReference>
<dbReference type="InterPro" id="IPR036236">
    <property type="entry name" value="Znf_C2H2_sf"/>
</dbReference>
<keyword evidence="5" id="KW-0539">Nucleus</keyword>
<proteinExistence type="predicted"/>
<gene>
    <name evidence="8" type="primary">AGRN</name>
</gene>
<evidence type="ECO:0000256" key="2">
    <source>
        <dbReference type="ARBA" id="ARBA00022723"/>
    </source>
</evidence>
<feature type="region of interest" description="Disordered" evidence="6">
    <location>
        <begin position="295"/>
        <end position="342"/>
    </location>
</feature>
<dbReference type="SMART" id="SM00451">
    <property type="entry name" value="ZnF_U1"/>
    <property type="match status" value="2"/>
</dbReference>
<dbReference type="Proteomes" id="UP000472276">
    <property type="component" value="Unassembled WGS sequence"/>
</dbReference>
<reference evidence="8" key="1">
    <citation type="submission" date="2025-08" db="UniProtKB">
        <authorList>
            <consortium name="Ensembl"/>
        </authorList>
    </citation>
    <scope>IDENTIFICATION</scope>
</reference>
<dbReference type="Ensembl" id="ENSOABT00000033803.2">
    <property type="protein sequence ID" value="ENSOABP00000032896.2"/>
    <property type="gene ID" value="ENSOABG00000015133.2"/>
</dbReference>
<dbReference type="GO" id="GO:0003676">
    <property type="term" value="F:nucleic acid binding"/>
    <property type="evidence" value="ECO:0007669"/>
    <property type="project" value="InterPro"/>
</dbReference>
<reference evidence="8" key="2">
    <citation type="submission" date="2025-09" db="UniProtKB">
        <authorList>
            <consortium name="Ensembl"/>
        </authorList>
    </citation>
    <scope>IDENTIFICATION</scope>
</reference>
<name>A0A668U3K0_OREAU</name>
<dbReference type="Pfam" id="PF12874">
    <property type="entry name" value="zf-met"/>
    <property type="match status" value="1"/>
</dbReference>
<dbReference type="PANTHER" id="PTHR15491">
    <property type="match status" value="1"/>
</dbReference>
<dbReference type="InterPro" id="IPR022755">
    <property type="entry name" value="Znf_C2H2_jaz"/>
</dbReference>
<feature type="domain" description="Matrin-type" evidence="7">
    <location>
        <begin position="357"/>
        <end position="388"/>
    </location>
</feature>
<feature type="region of interest" description="Disordered" evidence="6">
    <location>
        <begin position="30"/>
        <end position="124"/>
    </location>
</feature>
<comment type="subcellular location">
    <subcellularLocation>
        <location evidence="1">Nucleus</location>
    </subcellularLocation>
</comment>
<sequence>MVKQPQRTDRCFIPTAGSALARVRFPVCAAQRRLPPPQQVSETGSTDSWPRCSSTATEEERGADGPSQPGGAGLEGGSGESDSKRARMEDDAAPPGRVPGSCAPAADVPPPGQQGAAEHSEGSRAAELQGVGSLKVTILQSSESREFGQTDRKAERQTGGLHCHVCDLTCRSLLLFQEHMAGPEHVKKLQEITHSIHLNTHTPRDSRGRRCESQRWCDTCQTHFSGDVIIHRRTKQHKMCKQLCRPFCPVCGRHFRTPRKFVEHMKSSEHKQQVLLEEAQEEELITVDAVGCFEEEGEEEEEGAVVEEEVDVADEEEDAATKEDASEVAEEDEDKRRAEYDPSTACGSSFVVPVCGFLCRLCKKFFYSEAAARHTHCRTRTHYLHLQRHRARRRGQRDEDRSAPP</sequence>
<dbReference type="PROSITE" id="PS00028">
    <property type="entry name" value="ZINC_FINGER_C2H2_1"/>
    <property type="match status" value="1"/>
</dbReference>
<dbReference type="PANTHER" id="PTHR15491:SF12">
    <property type="entry name" value="CDKN1A INTERACTING ZINC FINGER PROTEIN 1B ISOFORM X1-RELATED"/>
    <property type="match status" value="1"/>
</dbReference>
<organism evidence="8 9">
    <name type="scientific">Oreochromis aureus</name>
    <name type="common">Israeli tilapia</name>
    <name type="synonym">Chromis aureus</name>
    <dbReference type="NCBI Taxonomy" id="47969"/>
    <lineage>
        <taxon>Eukaryota</taxon>
        <taxon>Metazoa</taxon>
        <taxon>Chordata</taxon>
        <taxon>Craniata</taxon>
        <taxon>Vertebrata</taxon>
        <taxon>Euteleostomi</taxon>
        <taxon>Actinopterygii</taxon>
        <taxon>Neopterygii</taxon>
        <taxon>Teleostei</taxon>
        <taxon>Neoteleostei</taxon>
        <taxon>Acanthomorphata</taxon>
        <taxon>Ovalentaria</taxon>
        <taxon>Cichlomorphae</taxon>
        <taxon>Cichliformes</taxon>
        <taxon>Cichlidae</taxon>
        <taxon>African cichlids</taxon>
        <taxon>Pseudocrenilabrinae</taxon>
        <taxon>Oreochromini</taxon>
        <taxon>Oreochromis</taxon>
    </lineage>
</organism>
<dbReference type="Pfam" id="PF23330">
    <property type="entry name" value="zf-C2H2_14"/>
    <property type="match status" value="1"/>
</dbReference>
<dbReference type="Pfam" id="PF12171">
    <property type="entry name" value="zf-C2H2_jaz"/>
    <property type="match status" value="1"/>
</dbReference>
<evidence type="ECO:0000259" key="7">
    <source>
        <dbReference type="PROSITE" id="PS50171"/>
    </source>
</evidence>
<dbReference type="InterPro" id="IPR003604">
    <property type="entry name" value="Matrin/U1-like-C_Znf_C2H2"/>
</dbReference>
<dbReference type="InterPro" id="IPR056345">
    <property type="entry name" value="Znf-C2H2_CIZ1"/>
</dbReference>
<evidence type="ECO:0000313" key="9">
    <source>
        <dbReference type="Proteomes" id="UP000472276"/>
    </source>
</evidence>
<feature type="compositionally biased region" description="Gly residues" evidence="6">
    <location>
        <begin position="68"/>
        <end position="79"/>
    </location>
</feature>
<dbReference type="OMA" id="CRTRTHY"/>
<keyword evidence="2" id="KW-0479">Metal-binding</keyword>
<feature type="compositionally biased region" description="Acidic residues" evidence="6">
    <location>
        <begin position="295"/>
        <end position="318"/>
    </location>
</feature>
<keyword evidence="3" id="KW-0863">Zinc-finger</keyword>
<evidence type="ECO:0000256" key="5">
    <source>
        <dbReference type="ARBA" id="ARBA00023242"/>
    </source>
</evidence>
<evidence type="ECO:0000256" key="6">
    <source>
        <dbReference type="SAM" id="MobiDB-lite"/>
    </source>
</evidence>
<keyword evidence="4" id="KW-0862">Zinc</keyword>
<evidence type="ECO:0000256" key="3">
    <source>
        <dbReference type="ARBA" id="ARBA00022771"/>
    </source>
</evidence>
<dbReference type="InterPro" id="IPR000690">
    <property type="entry name" value="Matrin/U1-C_Znf_C2H2"/>
</dbReference>
<keyword evidence="9" id="KW-1185">Reference proteome</keyword>
<dbReference type="SUPFAM" id="SSF57667">
    <property type="entry name" value="beta-beta-alpha zinc fingers"/>
    <property type="match status" value="2"/>
</dbReference>
<feature type="compositionally biased region" description="Basic and acidic residues" evidence="6">
    <location>
        <begin position="81"/>
        <end position="90"/>
    </location>
</feature>
<dbReference type="Gene3D" id="3.30.160.60">
    <property type="entry name" value="Classic Zinc Finger"/>
    <property type="match status" value="2"/>
</dbReference>
<protein>
    <recommendedName>
        <fullName evidence="7">Matrin-type domain-containing protein</fullName>
    </recommendedName>
</protein>
<evidence type="ECO:0000256" key="4">
    <source>
        <dbReference type="ARBA" id="ARBA00022833"/>
    </source>
</evidence>
<feature type="compositionally biased region" description="Polar residues" evidence="6">
    <location>
        <begin position="39"/>
        <end position="56"/>
    </location>
</feature>
<accession>A0A668U3K0</accession>
<evidence type="ECO:0000313" key="8">
    <source>
        <dbReference type="Ensembl" id="ENSOABP00000032896.2"/>
    </source>
</evidence>
<evidence type="ECO:0000256" key="1">
    <source>
        <dbReference type="ARBA" id="ARBA00004123"/>
    </source>
</evidence>
<dbReference type="AlphaFoldDB" id="A0A668U3K0"/>
<dbReference type="InterPro" id="IPR013087">
    <property type="entry name" value="Znf_C2H2_type"/>
</dbReference>